<dbReference type="Proteomes" id="UP001143910">
    <property type="component" value="Unassembled WGS sequence"/>
</dbReference>
<sequence>MTFLDLIKIQGDAARSVKVTQWISPDIAPLPPARRTWGASTYLGFWGVAILSVINWQAAASLLGLGFGVGEAIGVTIVARVISCILCIAQGWIGGDWHIGYTIMQRITLGMNGAFIAVVMRIIIAVVAYAVQAWLGGLAMSALLSSLSHSFATTDSKINTYLGTRDFIGFVIFQIICVPMMLVPPHKARRPAIIGAGLSFLTMMSICIWATIRGGTGPLLHSGGNFTIMSRGWAWMYGVSSGVGSITSGILNQADFTRFAKRQGVQVPGTAIALIIWGAIVPVFSILTASATVTIYGGEPIWNPLTLVQLWLSTSYTAGSRAAAFFASLAFVFAQLTENIYGNGYAAGIDLSALLPRYINIRRGCIICAALSFTVQPWLILNSSSTFLATISAFTVFLLPLIGISVVDYFFIRKRRVELSQLYTGSVNGSYWFTAGFNWRAIVVWSVCFAPAIPGLASSINPNIHVGDGLQKYYRGNYVWGLVASLVLYFLVTRSFPPRRVGVQDENDIYGTFGETEAVKKGILPFRIQNGSDEVPLNSLELQRTLVEKEYASAVEKSKPPVEP</sequence>
<dbReference type="EMBL" id="JANJQO010000858">
    <property type="protein sequence ID" value="KAJ2974222.1"/>
    <property type="molecule type" value="Genomic_DNA"/>
</dbReference>
<gene>
    <name evidence="1" type="ORF">NQ176_g6169</name>
</gene>
<proteinExistence type="predicted"/>
<reference evidence="1" key="1">
    <citation type="submission" date="2022-08" db="EMBL/GenBank/DDBJ databases">
        <title>Genome Sequence of Lecanicillium fungicola.</title>
        <authorList>
            <person name="Buettner E."/>
        </authorList>
    </citation>
    <scope>NUCLEOTIDE SEQUENCE</scope>
    <source>
        <strain evidence="1">Babe33</strain>
    </source>
</reference>
<comment type="caution">
    <text evidence="1">The sequence shown here is derived from an EMBL/GenBank/DDBJ whole genome shotgun (WGS) entry which is preliminary data.</text>
</comment>
<evidence type="ECO:0000313" key="1">
    <source>
        <dbReference type="EMBL" id="KAJ2974222.1"/>
    </source>
</evidence>
<keyword evidence="2" id="KW-1185">Reference proteome</keyword>
<accession>A0ACC1N5P9</accession>
<organism evidence="1 2">
    <name type="scientific">Zarea fungicola</name>
    <dbReference type="NCBI Taxonomy" id="93591"/>
    <lineage>
        <taxon>Eukaryota</taxon>
        <taxon>Fungi</taxon>
        <taxon>Dikarya</taxon>
        <taxon>Ascomycota</taxon>
        <taxon>Pezizomycotina</taxon>
        <taxon>Sordariomycetes</taxon>
        <taxon>Hypocreomycetidae</taxon>
        <taxon>Hypocreales</taxon>
        <taxon>Cordycipitaceae</taxon>
        <taxon>Zarea</taxon>
    </lineage>
</organism>
<evidence type="ECO:0000313" key="2">
    <source>
        <dbReference type="Proteomes" id="UP001143910"/>
    </source>
</evidence>
<protein>
    <submittedName>
        <fullName evidence="1">Uncharacterized protein</fullName>
    </submittedName>
</protein>
<name>A0ACC1N5P9_9HYPO</name>